<feature type="compositionally biased region" description="Basic and acidic residues" evidence="1">
    <location>
        <begin position="61"/>
        <end position="73"/>
    </location>
</feature>
<evidence type="ECO:0000313" key="2">
    <source>
        <dbReference type="EMBL" id="KAJ7758176.1"/>
    </source>
</evidence>
<feature type="region of interest" description="Disordered" evidence="1">
    <location>
        <begin position="397"/>
        <end position="417"/>
    </location>
</feature>
<feature type="region of interest" description="Disordered" evidence="1">
    <location>
        <begin position="1"/>
        <end position="146"/>
    </location>
</feature>
<evidence type="ECO:0000256" key="1">
    <source>
        <dbReference type="SAM" id="MobiDB-lite"/>
    </source>
</evidence>
<reference evidence="2" key="1">
    <citation type="submission" date="2023-03" db="EMBL/GenBank/DDBJ databases">
        <title>Massive genome expansion in bonnet fungi (Mycena s.s.) driven by repeated elements and novel gene families across ecological guilds.</title>
        <authorList>
            <consortium name="Lawrence Berkeley National Laboratory"/>
            <person name="Harder C.B."/>
            <person name="Miyauchi S."/>
            <person name="Viragh M."/>
            <person name="Kuo A."/>
            <person name="Thoen E."/>
            <person name="Andreopoulos B."/>
            <person name="Lu D."/>
            <person name="Skrede I."/>
            <person name="Drula E."/>
            <person name="Henrissat B."/>
            <person name="Morin E."/>
            <person name="Kohler A."/>
            <person name="Barry K."/>
            <person name="LaButti K."/>
            <person name="Morin E."/>
            <person name="Salamov A."/>
            <person name="Lipzen A."/>
            <person name="Mereny Z."/>
            <person name="Hegedus B."/>
            <person name="Baldrian P."/>
            <person name="Stursova M."/>
            <person name="Weitz H."/>
            <person name="Taylor A."/>
            <person name="Grigoriev I.V."/>
            <person name="Nagy L.G."/>
            <person name="Martin F."/>
            <person name="Kauserud H."/>
        </authorList>
    </citation>
    <scope>NUCLEOTIDE SEQUENCE</scope>
    <source>
        <strain evidence="2">CBHHK188m</strain>
    </source>
</reference>
<dbReference type="Proteomes" id="UP001215280">
    <property type="component" value="Unassembled WGS sequence"/>
</dbReference>
<keyword evidence="3" id="KW-1185">Reference proteome</keyword>
<feature type="region of interest" description="Disordered" evidence="1">
    <location>
        <begin position="178"/>
        <end position="205"/>
    </location>
</feature>
<feature type="compositionally biased region" description="Acidic residues" evidence="1">
    <location>
        <begin position="31"/>
        <end position="45"/>
    </location>
</feature>
<evidence type="ECO:0000313" key="3">
    <source>
        <dbReference type="Proteomes" id="UP001215280"/>
    </source>
</evidence>
<gene>
    <name evidence="2" type="ORF">DFH07DRAFT_940365</name>
</gene>
<feature type="compositionally biased region" description="Polar residues" evidence="1">
    <location>
        <begin position="104"/>
        <end position="122"/>
    </location>
</feature>
<organism evidence="2 3">
    <name type="scientific">Mycena maculata</name>
    <dbReference type="NCBI Taxonomy" id="230809"/>
    <lineage>
        <taxon>Eukaryota</taxon>
        <taxon>Fungi</taxon>
        <taxon>Dikarya</taxon>
        <taxon>Basidiomycota</taxon>
        <taxon>Agaricomycotina</taxon>
        <taxon>Agaricomycetes</taxon>
        <taxon>Agaricomycetidae</taxon>
        <taxon>Agaricales</taxon>
        <taxon>Marasmiineae</taxon>
        <taxon>Mycenaceae</taxon>
        <taxon>Mycena</taxon>
    </lineage>
</organism>
<dbReference type="EMBL" id="JARJLG010000056">
    <property type="protein sequence ID" value="KAJ7758176.1"/>
    <property type="molecule type" value="Genomic_DNA"/>
</dbReference>
<protein>
    <submittedName>
        <fullName evidence="2">Uncharacterized protein</fullName>
    </submittedName>
</protein>
<dbReference type="AlphaFoldDB" id="A0AAD7NF09"/>
<feature type="compositionally biased region" description="Basic and acidic residues" evidence="1">
    <location>
        <begin position="123"/>
        <end position="132"/>
    </location>
</feature>
<name>A0AAD7NF09_9AGAR</name>
<comment type="caution">
    <text evidence="2">The sequence shown here is derived from an EMBL/GenBank/DDBJ whole genome shotgun (WGS) entry which is preliminary data.</text>
</comment>
<feature type="compositionally biased region" description="Basic residues" evidence="1">
    <location>
        <begin position="9"/>
        <end position="25"/>
    </location>
</feature>
<accession>A0AAD7NF09</accession>
<feature type="region of interest" description="Disordered" evidence="1">
    <location>
        <begin position="303"/>
        <end position="335"/>
    </location>
</feature>
<proteinExistence type="predicted"/>
<sequence length="746" mass="81022">MAKTAKSPAKARPKPKPVRSPKKKSISSEFIDAEAEEGEGEDSDDGVLINHVVAKKVVRPVSEEEKASEKASEFEEDAQPVTTPIKSTRSRRPIIRSASPDINRTAQISVRSQKNAPKLSSQDPKDIEDHEPSASSSSKNTKKRVIISEVVIEVPSSDEDLEAMDIDDSVFKKPASIKSSAVPPLTTHSAASKRRTASEDTSAVTHKKKKLSTGIRLLLDMDDKTSKAVRDWMAAFMKDHANKVASTATNSEMIEVEAVRVDHDAIALENGIKASLESSLKIHERSDVNGSLRELSPDWDPPYAGDLLEDIGPQTPLKKSTPSEGKGKKKAVDFMPAVVKSARKSTVKSSRSTSGSSKTNVDGNVSAFMTPSIAPIATATGKSASNLTMAQFLRLSRGESADAEEDADAKDKSPPPEVDTIFMEDIENYKTYFDPKAPCGVFDLELQDGSLKPHYIGLPPLPALRRILAAYDPGRNSSEVLDYATGGRIKFSSWFNQNPRMLATNSMGAMLFTEAAPNFINLSRVSPLRLSSQVSVGSSTTMRLHFDERIAISPRKIGVKSERQRKWISGVLHDQDWERLESIVCLVFRETVMYGQINDKALSFQTMISPDPSKAQEGPGDRMTRSIPSHMFSTRSPGKKTTPSKTLSTVTRTKTLLACDDTVSSAVPIYDARKTAVNFDADLGRLGQVLPLFPGEVPSGSFTVVGYTCSSYKGVISGGSERVANLGCNILWVIVCGTPSLNSSRS</sequence>